<evidence type="ECO:0000259" key="9">
    <source>
        <dbReference type="Pfam" id="PF13614"/>
    </source>
</evidence>
<name>A0ABY6AUM9_9BURK</name>
<dbReference type="CDD" id="cd05387">
    <property type="entry name" value="BY-kinase"/>
    <property type="match status" value="1"/>
</dbReference>
<sequence length="349" mass="36496">MTSLIEQAAERLEQLKRAGVDVGLPSVPAAHSAAPATVPAAVPAAAPATATAHAVPVSEAATMPAAPVLPPAQPLPQAPMIARSAPDVGSKRVELDLEALAAQGFLTPNAPRSFLADQYRNIKRPLIKNAMGKGASTLNHANLIMVTSALPGEGKSFTSLNLAMSIAAEFDNTVMLVDADVARPSMLRMLGLPPGPGLLDVLEKEADMSSVLIKTNVDKLTLLPSGRPHARATELLASDAMSALLDHMAKRYPDRIIIFDSPPLLLTTESRVLASHMGQIVVVVQAERTPQSAVQQAVATIENCPLKMLLLNQASSKSGAGYGYGYENGYGYGYGYGDHRGQAGASDKA</sequence>
<evidence type="ECO:0000256" key="2">
    <source>
        <dbReference type="ARBA" id="ARBA00011903"/>
    </source>
</evidence>
<evidence type="ECO:0000256" key="3">
    <source>
        <dbReference type="ARBA" id="ARBA00022679"/>
    </source>
</evidence>
<proteinExistence type="inferred from homology"/>
<gene>
    <name evidence="10" type="ORF">N4261_16970</name>
</gene>
<protein>
    <recommendedName>
        <fullName evidence="2">non-specific protein-tyrosine kinase</fullName>
        <ecNumber evidence="2">2.7.10.2</ecNumber>
    </recommendedName>
</protein>
<dbReference type="PANTHER" id="PTHR32309">
    <property type="entry name" value="TYROSINE-PROTEIN KINASE"/>
    <property type="match status" value="1"/>
</dbReference>
<dbReference type="InterPro" id="IPR050445">
    <property type="entry name" value="Bact_polysacc_biosynth/exp"/>
</dbReference>
<dbReference type="Gene3D" id="3.40.50.300">
    <property type="entry name" value="P-loop containing nucleotide triphosphate hydrolases"/>
    <property type="match status" value="1"/>
</dbReference>
<evidence type="ECO:0000256" key="1">
    <source>
        <dbReference type="ARBA" id="ARBA00007316"/>
    </source>
</evidence>
<dbReference type="EMBL" id="CP104562">
    <property type="protein sequence ID" value="UXH76722.1"/>
    <property type="molecule type" value="Genomic_DNA"/>
</dbReference>
<keyword evidence="4" id="KW-0547">Nucleotide-binding</keyword>
<keyword evidence="5" id="KW-0418">Kinase</keyword>
<comment type="catalytic activity">
    <reaction evidence="8">
        <text>L-tyrosyl-[protein] + ATP = O-phospho-L-tyrosyl-[protein] + ADP + H(+)</text>
        <dbReference type="Rhea" id="RHEA:10596"/>
        <dbReference type="Rhea" id="RHEA-COMP:10136"/>
        <dbReference type="Rhea" id="RHEA-COMP:20101"/>
        <dbReference type="ChEBI" id="CHEBI:15378"/>
        <dbReference type="ChEBI" id="CHEBI:30616"/>
        <dbReference type="ChEBI" id="CHEBI:46858"/>
        <dbReference type="ChEBI" id="CHEBI:61978"/>
        <dbReference type="ChEBI" id="CHEBI:456216"/>
        <dbReference type="EC" id="2.7.10.2"/>
    </reaction>
</comment>
<keyword evidence="6" id="KW-0067">ATP-binding</keyword>
<accession>A0ABY6AUM9</accession>
<dbReference type="PANTHER" id="PTHR32309:SF13">
    <property type="entry name" value="FERRIC ENTEROBACTIN TRANSPORT PROTEIN FEPE"/>
    <property type="match status" value="1"/>
</dbReference>
<dbReference type="Proteomes" id="UP001064933">
    <property type="component" value="Chromosome"/>
</dbReference>
<organism evidence="10 11">
    <name type="scientific">Roseateles amylovorans</name>
    <dbReference type="NCBI Taxonomy" id="2978473"/>
    <lineage>
        <taxon>Bacteria</taxon>
        <taxon>Pseudomonadati</taxon>
        <taxon>Pseudomonadota</taxon>
        <taxon>Betaproteobacteria</taxon>
        <taxon>Burkholderiales</taxon>
        <taxon>Sphaerotilaceae</taxon>
        <taxon>Roseateles</taxon>
    </lineage>
</organism>
<keyword evidence="3" id="KW-0808">Transferase</keyword>
<dbReference type="NCBIfam" id="TIGR03018">
    <property type="entry name" value="pepcterm_TyrKin"/>
    <property type="match status" value="1"/>
</dbReference>
<evidence type="ECO:0000256" key="8">
    <source>
        <dbReference type="ARBA" id="ARBA00051245"/>
    </source>
</evidence>
<evidence type="ECO:0000256" key="7">
    <source>
        <dbReference type="ARBA" id="ARBA00023137"/>
    </source>
</evidence>
<dbReference type="RefSeq" id="WP_261756457.1">
    <property type="nucleotide sequence ID" value="NZ_CP104562.2"/>
</dbReference>
<comment type="similarity">
    <text evidence="1">Belongs to the CpsD/CapB family.</text>
</comment>
<evidence type="ECO:0000313" key="10">
    <source>
        <dbReference type="EMBL" id="UXH76722.1"/>
    </source>
</evidence>
<dbReference type="InterPro" id="IPR025669">
    <property type="entry name" value="AAA_dom"/>
</dbReference>
<dbReference type="InterPro" id="IPR027417">
    <property type="entry name" value="P-loop_NTPase"/>
</dbReference>
<feature type="domain" description="AAA" evidence="9">
    <location>
        <begin position="144"/>
        <end position="304"/>
    </location>
</feature>
<dbReference type="Pfam" id="PF13614">
    <property type="entry name" value="AAA_31"/>
    <property type="match status" value="1"/>
</dbReference>
<evidence type="ECO:0000256" key="5">
    <source>
        <dbReference type="ARBA" id="ARBA00022777"/>
    </source>
</evidence>
<keyword evidence="7" id="KW-0829">Tyrosine-protein kinase</keyword>
<dbReference type="InterPro" id="IPR005702">
    <property type="entry name" value="Wzc-like_C"/>
</dbReference>
<evidence type="ECO:0000256" key="4">
    <source>
        <dbReference type="ARBA" id="ARBA00022741"/>
    </source>
</evidence>
<dbReference type="SUPFAM" id="SSF52540">
    <property type="entry name" value="P-loop containing nucleoside triphosphate hydrolases"/>
    <property type="match status" value="1"/>
</dbReference>
<evidence type="ECO:0000313" key="11">
    <source>
        <dbReference type="Proteomes" id="UP001064933"/>
    </source>
</evidence>
<evidence type="ECO:0000256" key="6">
    <source>
        <dbReference type="ARBA" id="ARBA00022840"/>
    </source>
</evidence>
<reference evidence="10" key="1">
    <citation type="submission" date="2022-10" db="EMBL/GenBank/DDBJ databases">
        <title>Characterization and whole genome sequencing of a new Roseateles species, isolated from fresh water.</title>
        <authorList>
            <person name="Guliayeva D.Y."/>
            <person name="Akhremchuk A.E."/>
            <person name="Sikolenko M.A."/>
            <person name="Valentovich L.N."/>
            <person name="Sidarenka A.V."/>
        </authorList>
    </citation>
    <scope>NUCLEOTIDE SEQUENCE</scope>
    <source>
        <strain evidence="10">BIM B-1768</strain>
    </source>
</reference>
<keyword evidence="11" id="KW-1185">Reference proteome</keyword>
<dbReference type="EC" id="2.7.10.2" evidence="2"/>